<accession>M2QVU5</accession>
<dbReference type="SMART" id="SM00220">
    <property type="entry name" value="S_TKc"/>
    <property type="match status" value="1"/>
</dbReference>
<dbReference type="GO" id="GO:0004674">
    <property type="term" value="F:protein serine/threonine kinase activity"/>
    <property type="evidence" value="ECO:0007669"/>
    <property type="project" value="TreeGrafter"/>
</dbReference>
<protein>
    <recommendedName>
        <fullName evidence="2">Autophagy-related protein 13</fullName>
    </recommendedName>
</protein>
<evidence type="ECO:0000256" key="2">
    <source>
        <dbReference type="RuleBase" id="RU361214"/>
    </source>
</evidence>
<dbReference type="PROSITE" id="PS50011">
    <property type="entry name" value="PROTEIN_KINASE_DOM"/>
    <property type="match status" value="1"/>
</dbReference>
<dbReference type="Pfam" id="PF10033">
    <property type="entry name" value="ATG13"/>
    <property type="match status" value="1"/>
</dbReference>
<dbReference type="GO" id="GO:0006914">
    <property type="term" value="P:autophagy"/>
    <property type="evidence" value="ECO:0007669"/>
    <property type="project" value="UniProtKB-KW"/>
</dbReference>
<evidence type="ECO:0000259" key="4">
    <source>
        <dbReference type="PROSITE" id="PS50011"/>
    </source>
</evidence>
<dbReference type="Gene3D" id="1.10.510.10">
    <property type="entry name" value="Transferase(Phosphotransferase) domain 1"/>
    <property type="match status" value="1"/>
</dbReference>
<dbReference type="InterPro" id="IPR008271">
    <property type="entry name" value="Ser/Thr_kinase_AS"/>
</dbReference>
<dbReference type="PRINTS" id="PR00109">
    <property type="entry name" value="TYRKINASE"/>
</dbReference>
<feature type="domain" description="Protein kinase" evidence="4">
    <location>
        <begin position="514"/>
        <end position="780"/>
    </location>
</feature>
<dbReference type="HOGENOM" id="CLU_351593_0_0_1"/>
<name>M2QVU5_CERS8</name>
<dbReference type="STRING" id="914234.M2QVU5"/>
<dbReference type="Gene3D" id="3.30.900.10">
    <property type="entry name" value="HORMA domain"/>
    <property type="match status" value="1"/>
</dbReference>
<evidence type="ECO:0000313" key="6">
    <source>
        <dbReference type="Proteomes" id="UP000016930"/>
    </source>
</evidence>
<reference evidence="5 6" key="1">
    <citation type="journal article" date="2012" name="Proc. Natl. Acad. Sci. U.S.A.">
        <title>Comparative genomics of Ceriporiopsis subvermispora and Phanerochaete chrysosporium provide insight into selective ligninolysis.</title>
        <authorList>
            <person name="Fernandez-Fueyo E."/>
            <person name="Ruiz-Duenas F.J."/>
            <person name="Ferreira P."/>
            <person name="Floudas D."/>
            <person name="Hibbett D.S."/>
            <person name="Canessa P."/>
            <person name="Larrondo L.F."/>
            <person name="James T.Y."/>
            <person name="Seelenfreund D."/>
            <person name="Lobos S."/>
            <person name="Polanco R."/>
            <person name="Tello M."/>
            <person name="Honda Y."/>
            <person name="Watanabe T."/>
            <person name="Watanabe T."/>
            <person name="Ryu J.S."/>
            <person name="Kubicek C.P."/>
            <person name="Schmoll M."/>
            <person name="Gaskell J."/>
            <person name="Hammel K.E."/>
            <person name="St John F.J."/>
            <person name="Vanden Wymelenberg A."/>
            <person name="Sabat G."/>
            <person name="Splinter BonDurant S."/>
            <person name="Syed K."/>
            <person name="Yadav J.S."/>
            <person name="Doddapaneni H."/>
            <person name="Subramanian V."/>
            <person name="Lavin J.L."/>
            <person name="Oguiza J.A."/>
            <person name="Perez G."/>
            <person name="Pisabarro A.G."/>
            <person name="Ramirez L."/>
            <person name="Santoyo F."/>
            <person name="Master E."/>
            <person name="Coutinho P.M."/>
            <person name="Henrissat B."/>
            <person name="Lombard V."/>
            <person name="Magnuson J.K."/>
            <person name="Kuees U."/>
            <person name="Hori C."/>
            <person name="Igarashi K."/>
            <person name="Samejima M."/>
            <person name="Held B.W."/>
            <person name="Barry K.W."/>
            <person name="LaButti K.M."/>
            <person name="Lapidus A."/>
            <person name="Lindquist E.A."/>
            <person name="Lucas S.M."/>
            <person name="Riley R."/>
            <person name="Salamov A.A."/>
            <person name="Hoffmeister D."/>
            <person name="Schwenk D."/>
            <person name="Hadar Y."/>
            <person name="Yarden O."/>
            <person name="de Vries R.P."/>
            <person name="Wiebenga A."/>
            <person name="Stenlid J."/>
            <person name="Eastwood D."/>
            <person name="Grigoriev I.V."/>
            <person name="Berka R.M."/>
            <person name="Blanchette R.A."/>
            <person name="Kersten P."/>
            <person name="Martinez A.T."/>
            <person name="Vicuna R."/>
            <person name="Cullen D."/>
        </authorList>
    </citation>
    <scope>NUCLEOTIDE SEQUENCE [LARGE SCALE GENOMIC DNA]</scope>
    <source>
        <strain evidence="5 6">B</strain>
    </source>
</reference>
<evidence type="ECO:0000256" key="1">
    <source>
        <dbReference type="ARBA" id="ARBA00005246"/>
    </source>
</evidence>
<dbReference type="GO" id="GO:1990316">
    <property type="term" value="C:Atg1/ULK1 kinase complex"/>
    <property type="evidence" value="ECO:0007669"/>
    <property type="project" value="InterPro"/>
</dbReference>
<dbReference type="InterPro" id="IPR011009">
    <property type="entry name" value="Kinase-like_dom_sf"/>
</dbReference>
<dbReference type="InterPro" id="IPR018731">
    <property type="entry name" value="Atg13_N"/>
</dbReference>
<organism evidence="5 6">
    <name type="scientific">Ceriporiopsis subvermispora (strain B)</name>
    <name type="common">White-rot fungus</name>
    <name type="synonym">Gelatoporia subvermispora</name>
    <dbReference type="NCBI Taxonomy" id="914234"/>
    <lineage>
        <taxon>Eukaryota</taxon>
        <taxon>Fungi</taxon>
        <taxon>Dikarya</taxon>
        <taxon>Basidiomycota</taxon>
        <taxon>Agaricomycotina</taxon>
        <taxon>Agaricomycetes</taxon>
        <taxon>Polyporales</taxon>
        <taxon>Gelatoporiaceae</taxon>
        <taxon>Gelatoporia</taxon>
    </lineage>
</organism>
<dbReference type="AlphaFoldDB" id="M2QVU5"/>
<dbReference type="InterPro" id="IPR001245">
    <property type="entry name" value="Ser-Thr/Tyr_kinase_cat_dom"/>
</dbReference>
<evidence type="ECO:0000313" key="5">
    <source>
        <dbReference type="EMBL" id="EMD36220.1"/>
    </source>
</evidence>
<dbReference type="PANTHER" id="PTHR44329">
    <property type="entry name" value="SERINE/THREONINE-PROTEIN KINASE TNNI3K-RELATED"/>
    <property type="match status" value="1"/>
</dbReference>
<sequence>MSQDSERADQVAHRFFLKLAQLVHHARAAAPASTAPPSSKPDIWFNLEIPSPSAKLFKEPTRPYSSLSSLSKPPLPFTIQVLLVVPKLASNQVLVHCPPGGSRTRLQLHPVPTHILIEEWTLSGTSTHPILSADEDDDSRPSKLYKNGVQLFRWVYTLLYLLPAWRVARARRQRFPLQLRVMGDPPLESTFLGFHVFPFLSTTEYNFSPIGHPLARLDLCLSVRALCEPAFSIEEMDRWASVLVADTGPHPLLLPPGVIKESRYDREIPEQSPREWLETGFVVVSPMHAPTIPPDSPSSLHEDSFSDSQMPAPLPSHLLRSSQIFRSPPSPPDSFRLSTVSVVASSIPVHSELPPLGNLPLHQLEASDVSGDVSRENRRMSQDLGRGAHSTYDSEITVISDFATEAAWDKLFQRNRTVLEQLHQLWDAPDTRPQDGQTSRAFLESIVQRQEGVSVLVDATGVEVLPRIELLDEIAVLADSWELRARCLDILRRMCGASGQFPTSFQLATGSLTRNPGRPEGSGGSAIIWKGDYGGRAVAMKVFRGCEIGDIPHQDMKAILKEAVVWKHLRHRNIVPFIGIDYEIFPLSLVCEWMSNGTVVDYLTSNHAINRLQLLHDVAKGLHYLHGMGIVHGDLKGVNVLVNADGVACLSDFGLAVLGHQGKLTTVSVAAWSTRWIAPEVLDPEAFGLLKAQLTRKSDMYSLGMVAWEIFTGLLPFHDVKFEGAIYGRILKGIRPQRATAATLLGLTDDIWDLMKQCWKAIPETRPDISDILTTLDGVLQHVDVARLQEPTSWPLIMES</sequence>
<keyword evidence="6" id="KW-1185">Reference proteome</keyword>
<dbReference type="Pfam" id="PF07714">
    <property type="entry name" value="PK_Tyr_Ser-Thr"/>
    <property type="match status" value="1"/>
</dbReference>
<dbReference type="GO" id="GO:0005524">
    <property type="term" value="F:ATP binding"/>
    <property type="evidence" value="ECO:0007669"/>
    <property type="project" value="InterPro"/>
</dbReference>
<gene>
    <name evidence="5" type="ORF">CERSUDRAFT_115163</name>
</gene>
<dbReference type="EMBL" id="KB445798">
    <property type="protein sequence ID" value="EMD36220.1"/>
    <property type="molecule type" value="Genomic_DNA"/>
</dbReference>
<dbReference type="InterPro" id="IPR036570">
    <property type="entry name" value="HORMA_dom_sf"/>
</dbReference>
<comment type="similarity">
    <text evidence="1 2">Belongs to the ATG13 family. Fungi subfamily.</text>
</comment>
<dbReference type="SUPFAM" id="SSF56112">
    <property type="entry name" value="Protein kinase-like (PK-like)"/>
    <property type="match status" value="1"/>
</dbReference>
<dbReference type="InterPro" id="IPR051681">
    <property type="entry name" value="Ser/Thr_Kinases-Pseudokinases"/>
</dbReference>
<dbReference type="PROSITE" id="PS00108">
    <property type="entry name" value="PROTEIN_KINASE_ST"/>
    <property type="match status" value="1"/>
</dbReference>
<proteinExistence type="inferred from homology"/>
<keyword evidence="2" id="KW-0072">Autophagy</keyword>
<dbReference type="OrthoDB" id="4062651at2759"/>
<dbReference type="Proteomes" id="UP000016930">
    <property type="component" value="Unassembled WGS sequence"/>
</dbReference>
<evidence type="ECO:0000256" key="3">
    <source>
        <dbReference type="SAM" id="MobiDB-lite"/>
    </source>
</evidence>
<dbReference type="InterPro" id="IPR000719">
    <property type="entry name" value="Prot_kinase_dom"/>
</dbReference>
<feature type="region of interest" description="Disordered" evidence="3">
    <location>
        <begin position="292"/>
        <end position="313"/>
    </location>
</feature>